<feature type="signal peptide" evidence="1">
    <location>
        <begin position="1"/>
        <end position="22"/>
    </location>
</feature>
<keyword evidence="3" id="KW-1185">Reference proteome</keyword>
<feature type="chain" id="PRO_5047451373" description="DUF4595 domain-containing protein" evidence="1">
    <location>
        <begin position="23"/>
        <end position="287"/>
    </location>
</feature>
<comment type="caution">
    <text evidence="2">The sequence shown here is derived from an EMBL/GenBank/DDBJ whole genome shotgun (WGS) entry which is preliminary data.</text>
</comment>
<reference evidence="2 3" key="1">
    <citation type="submission" date="2022-10" db="EMBL/GenBank/DDBJ databases">
        <title>Chitinophaga nivalis PC15 sp. nov., isolated from Pyeongchang county, South Korea.</title>
        <authorList>
            <person name="Trinh H.N."/>
        </authorList>
    </citation>
    <scope>NUCLEOTIDE SEQUENCE [LARGE SCALE GENOMIC DNA]</scope>
    <source>
        <strain evidence="2 3">PC14</strain>
    </source>
</reference>
<accession>A0ABT3IWV1</accession>
<evidence type="ECO:0000256" key="1">
    <source>
        <dbReference type="SAM" id="SignalP"/>
    </source>
</evidence>
<protein>
    <recommendedName>
        <fullName evidence="4">DUF4595 domain-containing protein</fullName>
    </recommendedName>
</protein>
<evidence type="ECO:0000313" key="2">
    <source>
        <dbReference type="EMBL" id="MCW3488376.1"/>
    </source>
</evidence>
<name>A0ABT3IWV1_9BACT</name>
<dbReference type="Proteomes" id="UP001207742">
    <property type="component" value="Unassembled WGS sequence"/>
</dbReference>
<evidence type="ECO:0000313" key="3">
    <source>
        <dbReference type="Proteomes" id="UP001207742"/>
    </source>
</evidence>
<dbReference type="EMBL" id="JAPDNS010000002">
    <property type="protein sequence ID" value="MCW3488376.1"/>
    <property type="molecule type" value="Genomic_DNA"/>
</dbReference>
<dbReference type="RefSeq" id="WP_264735178.1">
    <property type="nucleotide sequence ID" value="NZ_JAPDNR010000001.1"/>
</dbReference>
<dbReference type="PROSITE" id="PS51257">
    <property type="entry name" value="PROKAR_LIPOPROTEIN"/>
    <property type="match status" value="1"/>
</dbReference>
<keyword evidence="1" id="KW-0732">Signal</keyword>
<sequence>MKTFPIMLFVCSCLLLSCQKTTINQDFTFQSTKADTTWLLKKITTLNLKSVVEATTTFTYNNANQLISKVTVTPGVAGIAIDSFPYVYNATGQLIRFTHHRRYVGSSAPPTQTPYYLEYDNQNRLRKANTIGNDSITYTYRGDTSVIARYEVNEWENWFTYTRAEYMTYRNGNLVQIIRYSTTNGDLPDTADHHPTLLSMPLYDTKPNFNTSTNTALLKAAGFDLTSSMSFAEAEMAAPYRSKNNFLGNSPYQYNYTYNQQGLPTTIQYLYNGRPVLQYKLEYVPAR</sequence>
<gene>
    <name evidence="2" type="ORF">OL497_31070</name>
</gene>
<evidence type="ECO:0008006" key="4">
    <source>
        <dbReference type="Google" id="ProtNLM"/>
    </source>
</evidence>
<organism evidence="2 3">
    <name type="scientific">Chitinophaga nivalis</name>
    <dbReference type="NCBI Taxonomy" id="2991709"/>
    <lineage>
        <taxon>Bacteria</taxon>
        <taxon>Pseudomonadati</taxon>
        <taxon>Bacteroidota</taxon>
        <taxon>Chitinophagia</taxon>
        <taxon>Chitinophagales</taxon>
        <taxon>Chitinophagaceae</taxon>
        <taxon>Chitinophaga</taxon>
    </lineage>
</organism>
<proteinExistence type="predicted"/>